<evidence type="ECO:0000313" key="4">
    <source>
        <dbReference type="Proteomes" id="UP000032247"/>
    </source>
</evidence>
<dbReference type="EMBL" id="JXBC01000013">
    <property type="protein sequence ID" value="KIU05594.1"/>
    <property type="molecule type" value="Genomic_DNA"/>
</dbReference>
<proteinExistence type="predicted"/>
<dbReference type="AlphaFoldDB" id="A0A0D1J030"/>
<dbReference type="SUPFAM" id="SSF46955">
    <property type="entry name" value="Putative DNA-binding domain"/>
    <property type="match status" value="1"/>
</dbReference>
<dbReference type="SUPFAM" id="SSF53850">
    <property type="entry name" value="Periplasmic binding protein-like II"/>
    <property type="match status" value="1"/>
</dbReference>
<dbReference type="InterPro" id="IPR024370">
    <property type="entry name" value="PBP_domain"/>
</dbReference>
<dbReference type="PANTHER" id="PTHR38431">
    <property type="entry name" value="BLL2305 PROTEIN"/>
    <property type="match status" value="1"/>
</dbReference>
<protein>
    <submittedName>
        <fullName evidence="3">Molybdate binding regulator</fullName>
    </submittedName>
</protein>
<dbReference type="PATRIC" id="fig|1423.173.peg.4133"/>
<sequence>MMNETSSYTIEEVAGLLKVSKLTVYDLIKKGVLPAYRVGRQMRVDEEDLKQYKTNMRMSQPIAAKEAPKQVQEAEPDGRPNVMISGQDISMDILSKHLENAIQETPLRKYKGSLNSLIDMYQGKCDIVSLHLYDAETGQYNAPYVKRILTGEPFCLINVVLRKAGLYVQKGNPKNIQGWKDLKRADIRIINREKGSGARVLLDEQLGLLGVNPADVVGYGDIVTDHYAVASQVSSGQADAGIGAQHAAHMGSVDFIPLIDEQYDIVVLKKHEQLLKAVKEILNSEEYKANLSQLNGYETKLTGKVILET</sequence>
<dbReference type="GO" id="GO:0003677">
    <property type="term" value="F:DNA binding"/>
    <property type="evidence" value="ECO:0007669"/>
    <property type="project" value="InterPro"/>
</dbReference>
<gene>
    <name evidence="3" type="ORF">SC09_contig4orf00432</name>
</gene>
<evidence type="ECO:0000259" key="1">
    <source>
        <dbReference type="Pfam" id="PF12727"/>
    </source>
</evidence>
<dbReference type="InterPro" id="IPR041657">
    <property type="entry name" value="HTH_17"/>
</dbReference>
<dbReference type="Proteomes" id="UP000032247">
    <property type="component" value="Unassembled WGS sequence"/>
</dbReference>
<organism evidence="3 4">
    <name type="scientific">Bacillus subtilis</name>
    <dbReference type="NCBI Taxonomy" id="1423"/>
    <lineage>
        <taxon>Bacteria</taxon>
        <taxon>Bacillati</taxon>
        <taxon>Bacillota</taxon>
        <taxon>Bacilli</taxon>
        <taxon>Bacillales</taxon>
        <taxon>Bacillaceae</taxon>
        <taxon>Bacillus</taxon>
    </lineage>
</organism>
<name>A0A0D1J030_BACIU</name>
<dbReference type="Gene3D" id="3.40.190.10">
    <property type="entry name" value="Periplasmic binding protein-like II"/>
    <property type="match status" value="1"/>
</dbReference>
<feature type="domain" description="Helix-turn-helix" evidence="2">
    <location>
        <begin position="8"/>
        <end position="55"/>
    </location>
</feature>
<evidence type="ECO:0000313" key="3">
    <source>
        <dbReference type="EMBL" id="KIU05594.1"/>
    </source>
</evidence>
<dbReference type="STRING" id="483913.AN935_16800"/>
<dbReference type="Pfam" id="PF12728">
    <property type="entry name" value="HTH_17"/>
    <property type="match status" value="1"/>
</dbReference>
<comment type="caution">
    <text evidence="3">The sequence shown here is derived from an EMBL/GenBank/DDBJ whole genome shotgun (WGS) entry which is preliminary data.</text>
</comment>
<dbReference type="InterPro" id="IPR009061">
    <property type="entry name" value="DNA-bd_dom_put_sf"/>
</dbReference>
<accession>A0A0D1J030</accession>
<dbReference type="NCBIfam" id="TIGR01764">
    <property type="entry name" value="excise"/>
    <property type="match status" value="1"/>
</dbReference>
<evidence type="ECO:0000259" key="2">
    <source>
        <dbReference type="Pfam" id="PF12728"/>
    </source>
</evidence>
<reference evidence="3 4" key="1">
    <citation type="submission" date="2014-12" db="EMBL/GenBank/DDBJ databases">
        <title>Comparative genome analysis of Bacillus coagulans HM-08, Clostridium butyricum HM-68, Bacillus subtilis HM-66 and Bacillus licheniformis BL-09.</title>
        <authorList>
            <person name="Zhang H."/>
        </authorList>
    </citation>
    <scope>NUCLEOTIDE SEQUENCE [LARGE SCALE GENOMIC DNA]</scope>
    <source>
        <strain evidence="3 4">HM-66</strain>
    </source>
</reference>
<feature type="domain" description="PBP" evidence="1">
    <location>
        <begin position="107"/>
        <end position="278"/>
    </location>
</feature>
<dbReference type="InterPro" id="IPR010093">
    <property type="entry name" value="SinI_DNA-bd"/>
</dbReference>
<dbReference type="PANTHER" id="PTHR38431:SF1">
    <property type="entry name" value="BLL2305 PROTEIN"/>
    <property type="match status" value="1"/>
</dbReference>
<dbReference type="Pfam" id="PF12727">
    <property type="entry name" value="PBP_like"/>
    <property type="match status" value="1"/>
</dbReference>